<sequence>MTKSRSCAACKHQRKKCPEDCPLAPYFPSNHPTNFHNALKLFGVSRLAKLVTDLPPHLRTPAMSTIFVEADHRAKDPVGGCHAVVRSLLWSINKHQAELDRVRYQLELCRRGGNVMPMAQCLGDFKYNVGAGNVYDQTQFHLVQKNVFQEQEEQGHIGGGVVPQPHEEQSNVFEIRDEDLVEQDYNPIQD</sequence>
<dbReference type="Pfam" id="PF03195">
    <property type="entry name" value="LOB"/>
    <property type="match status" value="1"/>
</dbReference>
<reference evidence="3 4" key="1">
    <citation type="submission" date="2019-09" db="EMBL/GenBank/DDBJ databases">
        <authorList>
            <person name="Ou C."/>
        </authorList>
    </citation>
    <scope>NUCLEOTIDE SEQUENCE [LARGE SCALE GENOMIC DNA]</scope>
    <source>
        <strain evidence="3">S2</strain>
        <tissue evidence="3">Leaf</tissue>
    </source>
</reference>
<reference evidence="4" key="2">
    <citation type="submission" date="2019-10" db="EMBL/GenBank/DDBJ databases">
        <title>A de novo genome assembly of a pear dwarfing rootstock.</title>
        <authorList>
            <person name="Wang F."/>
            <person name="Wang J."/>
            <person name="Li S."/>
            <person name="Zhang Y."/>
            <person name="Fang M."/>
            <person name="Ma L."/>
            <person name="Zhao Y."/>
            <person name="Jiang S."/>
        </authorList>
    </citation>
    <scope>NUCLEOTIDE SEQUENCE [LARGE SCALE GENOMIC DNA]</scope>
</reference>
<keyword evidence="4" id="KW-1185">Reference proteome</keyword>
<reference evidence="3 4" key="3">
    <citation type="submission" date="2019-11" db="EMBL/GenBank/DDBJ databases">
        <title>A de novo genome assembly of a pear dwarfing rootstock.</title>
        <authorList>
            <person name="Wang F."/>
            <person name="Wang J."/>
            <person name="Li S."/>
            <person name="Zhang Y."/>
            <person name="Fang M."/>
            <person name="Ma L."/>
            <person name="Zhao Y."/>
            <person name="Jiang S."/>
        </authorList>
    </citation>
    <scope>NUCLEOTIDE SEQUENCE [LARGE SCALE GENOMIC DNA]</scope>
    <source>
        <strain evidence="3">S2</strain>
        <tissue evidence="3">Leaf</tissue>
    </source>
</reference>
<dbReference type="OrthoDB" id="1893065at2759"/>
<dbReference type="AlphaFoldDB" id="A0A5N5GVD9"/>
<gene>
    <name evidence="3" type="ORF">D8674_015438</name>
</gene>
<comment type="similarity">
    <text evidence="1">Belongs to the LOB domain-containing protein family.</text>
</comment>
<evidence type="ECO:0000259" key="2">
    <source>
        <dbReference type="PROSITE" id="PS50891"/>
    </source>
</evidence>
<dbReference type="Proteomes" id="UP000327157">
    <property type="component" value="Chromosome 15"/>
</dbReference>
<name>A0A5N5GVD9_9ROSA</name>
<accession>A0A5N5GVD9</accession>
<proteinExistence type="inferred from homology"/>
<organism evidence="3 4">
    <name type="scientific">Pyrus ussuriensis x Pyrus communis</name>
    <dbReference type="NCBI Taxonomy" id="2448454"/>
    <lineage>
        <taxon>Eukaryota</taxon>
        <taxon>Viridiplantae</taxon>
        <taxon>Streptophyta</taxon>
        <taxon>Embryophyta</taxon>
        <taxon>Tracheophyta</taxon>
        <taxon>Spermatophyta</taxon>
        <taxon>Magnoliopsida</taxon>
        <taxon>eudicotyledons</taxon>
        <taxon>Gunneridae</taxon>
        <taxon>Pentapetalae</taxon>
        <taxon>rosids</taxon>
        <taxon>fabids</taxon>
        <taxon>Rosales</taxon>
        <taxon>Rosaceae</taxon>
        <taxon>Amygdaloideae</taxon>
        <taxon>Maleae</taxon>
        <taxon>Pyrus</taxon>
    </lineage>
</organism>
<dbReference type="InterPro" id="IPR004883">
    <property type="entry name" value="LOB"/>
</dbReference>
<evidence type="ECO:0000256" key="1">
    <source>
        <dbReference type="ARBA" id="ARBA00005474"/>
    </source>
</evidence>
<dbReference type="EMBL" id="SMOL01000401">
    <property type="protein sequence ID" value="KAB2619569.1"/>
    <property type="molecule type" value="Genomic_DNA"/>
</dbReference>
<dbReference type="PROSITE" id="PS50891">
    <property type="entry name" value="LOB"/>
    <property type="match status" value="1"/>
</dbReference>
<protein>
    <submittedName>
        <fullName evidence="3">LOB domain-containing protein 25-like</fullName>
    </submittedName>
</protein>
<evidence type="ECO:0000313" key="3">
    <source>
        <dbReference type="EMBL" id="KAB2619569.1"/>
    </source>
</evidence>
<evidence type="ECO:0000313" key="4">
    <source>
        <dbReference type="Proteomes" id="UP000327157"/>
    </source>
</evidence>
<dbReference type="PANTHER" id="PTHR31301:SF186">
    <property type="entry name" value="OS09G0364100 PROTEIN"/>
    <property type="match status" value="1"/>
</dbReference>
<dbReference type="PANTHER" id="PTHR31301">
    <property type="entry name" value="LOB DOMAIN-CONTAINING PROTEIN 4-RELATED"/>
    <property type="match status" value="1"/>
</dbReference>
<feature type="domain" description="LOB" evidence="2">
    <location>
        <begin position="5"/>
        <end position="106"/>
    </location>
</feature>
<comment type="caution">
    <text evidence="3">The sequence shown here is derived from an EMBL/GenBank/DDBJ whole genome shotgun (WGS) entry which is preliminary data.</text>
</comment>